<dbReference type="RefSeq" id="WP_067020876.1">
    <property type="nucleotide sequence ID" value="NZ_FLOB01000021.1"/>
</dbReference>
<feature type="domain" description="N-acetyltransferase" evidence="1">
    <location>
        <begin position="3"/>
        <end position="138"/>
    </location>
</feature>
<proteinExistence type="predicted"/>
<evidence type="ECO:0000259" key="1">
    <source>
        <dbReference type="PROSITE" id="PS51186"/>
    </source>
</evidence>
<accession>A0A1A8TTJ3</accession>
<gene>
    <name evidence="2" type="ORF">MSP8886_04262</name>
</gene>
<dbReference type="Gene3D" id="3.40.630.30">
    <property type="match status" value="1"/>
</dbReference>
<dbReference type="InterPro" id="IPR053144">
    <property type="entry name" value="Acetyltransferase_Butenolide"/>
</dbReference>
<dbReference type="STRING" id="1792290.MSP8886_04262"/>
<dbReference type="Pfam" id="PF13673">
    <property type="entry name" value="Acetyltransf_10"/>
    <property type="match status" value="1"/>
</dbReference>
<dbReference type="SUPFAM" id="SSF55729">
    <property type="entry name" value="Acyl-CoA N-acyltransferases (Nat)"/>
    <property type="match status" value="1"/>
</dbReference>
<dbReference type="InterPro" id="IPR000182">
    <property type="entry name" value="GNAT_dom"/>
</dbReference>
<name>A0A1A8TTJ3_9GAMM</name>
<organism evidence="2 3">
    <name type="scientific">Marinomonas spartinae</name>
    <dbReference type="NCBI Taxonomy" id="1792290"/>
    <lineage>
        <taxon>Bacteria</taxon>
        <taxon>Pseudomonadati</taxon>
        <taxon>Pseudomonadota</taxon>
        <taxon>Gammaproteobacteria</taxon>
        <taxon>Oceanospirillales</taxon>
        <taxon>Oceanospirillaceae</taxon>
        <taxon>Marinomonas</taxon>
    </lineage>
</organism>
<dbReference type="EMBL" id="FLOB01000021">
    <property type="protein sequence ID" value="SBS37778.1"/>
    <property type="molecule type" value="Genomic_DNA"/>
</dbReference>
<dbReference type="PANTHER" id="PTHR43233">
    <property type="entry name" value="FAMILY N-ACETYLTRANSFERASE, PUTATIVE (AFU_ORTHOLOGUE AFUA_6G03350)-RELATED"/>
    <property type="match status" value="1"/>
</dbReference>
<sequence>MNIEYKVNKQISAEEFIDLLKRSTLGERRPIENIKCINGMLENSNLIITAWDGSKLVGVARSVTDFHYCCYLSDLAVDEEYQRLGIGKQLQVQTQGQIEPTCKLFLIAAPAANDYYGPLGYTKNERCWVLERGRKIIT</sequence>
<evidence type="ECO:0000313" key="2">
    <source>
        <dbReference type="EMBL" id="SBS37778.1"/>
    </source>
</evidence>
<reference evidence="2 3" key="1">
    <citation type="submission" date="2016-06" db="EMBL/GenBank/DDBJ databases">
        <authorList>
            <person name="Kjaerup R.B."/>
            <person name="Dalgaard T.S."/>
            <person name="Juul-Madsen H.R."/>
        </authorList>
    </citation>
    <scope>NUCLEOTIDE SEQUENCE [LARGE SCALE GENOMIC DNA]</scope>
    <source>
        <strain evidence="2 3">CECT 8886</strain>
    </source>
</reference>
<evidence type="ECO:0000313" key="3">
    <source>
        <dbReference type="Proteomes" id="UP000092544"/>
    </source>
</evidence>
<dbReference type="InterPro" id="IPR016181">
    <property type="entry name" value="Acyl_CoA_acyltransferase"/>
</dbReference>
<dbReference type="OrthoDB" id="9775804at2"/>
<dbReference type="PROSITE" id="PS51186">
    <property type="entry name" value="GNAT"/>
    <property type="match status" value="1"/>
</dbReference>
<dbReference type="AlphaFoldDB" id="A0A1A8TTJ3"/>
<dbReference type="CDD" id="cd04301">
    <property type="entry name" value="NAT_SF"/>
    <property type="match status" value="1"/>
</dbReference>
<keyword evidence="3" id="KW-1185">Reference proteome</keyword>
<protein>
    <recommendedName>
        <fullName evidence="1">N-acetyltransferase domain-containing protein</fullName>
    </recommendedName>
</protein>
<dbReference type="PANTHER" id="PTHR43233:SF1">
    <property type="entry name" value="FAMILY N-ACETYLTRANSFERASE, PUTATIVE (AFU_ORTHOLOGUE AFUA_6G03350)-RELATED"/>
    <property type="match status" value="1"/>
</dbReference>
<dbReference type="Proteomes" id="UP000092544">
    <property type="component" value="Unassembled WGS sequence"/>
</dbReference>
<dbReference type="GO" id="GO:0016747">
    <property type="term" value="F:acyltransferase activity, transferring groups other than amino-acyl groups"/>
    <property type="evidence" value="ECO:0007669"/>
    <property type="project" value="InterPro"/>
</dbReference>